<proteinExistence type="predicted"/>
<dbReference type="InterPro" id="IPR018750">
    <property type="entry name" value="DUF2306_membrane"/>
</dbReference>
<keyword evidence="1" id="KW-1133">Transmembrane helix</keyword>
<sequence>MANTRITTLRKAVSYFFRMLFWLPVTFFSLLLVYNTLPYFSFNKGFGFIQERSLLFQSHLYNACFYIHIFAGVVCITTAVIQFSRYILKRSKAIHRWSGRLYVFVVLFLGAPTGFYLSFFAKGSFWERVLFMFMAVCWFMTTYYGLSTILKKNVLAHKIWMIRSYAMAMTAVTFRIYHIVFFLLNWGHLENYELSLWISVIGNMLFAELIIFRKCRKYLRSFAL</sequence>
<dbReference type="Pfam" id="PF10067">
    <property type="entry name" value="DUF2306"/>
    <property type="match status" value="1"/>
</dbReference>
<gene>
    <name evidence="2" type="ORF">J7I42_19285</name>
</gene>
<evidence type="ECO:0000313" key="2">
    <source>
        <dbReference type="EMBL" id="MBO9202439.1"/>
    </source>
</evidence>
<reference evidence="2 3" key="1">
    <citation type="submission" date="2021-03" db="EMBL/GenBank/DDBJ databases">
        <title>Assistant Professor.</title>
        <authorList>
            <person name="Huq M.A."/>
        </authorList>
    </citation>
    <scope>NUCLEOTIDE SEQUENCE [LARGE SCALE GENOMIC DNA]</scope>
    <source>
        <strain evidence="2 3">MAH-29</strain>
    </source>
</reference>
<dbReference type="EMBL" id="JAGHKO010000004">
    <property type="protein sequence ID" value="MBO9202439.1"/>
    <property type="molecule type" value="Genomic_DNA"/>
</dbReference>
<name>A0ABS3YWY1_9BACT</name>
<feature type="transmembrane region" description="Helical" evidence="1">
    <location>
        <begin position="101"/>
        <end position="119"/>
    </location>
</feature>
<feature type="transmembrane region" description="Helical" evidence="1">
    <location>
        <begin position="166"/>
        <end position="188"/>
    </location>
</feature>
<keyword evidence="1" id="KW-0472">Membrane</keyword>
<feature type="transmembrane region" description="Helical" evidence="1">
    <location>
        <begin position="60"/>
        <end position="81"/>
    </location>
</feature>
<evidence type="ECO:0000256" key="1">
    <source>
        <dbReference type="SAM" id="Phobius"/>
    </source>
</evidence>
<organism evidence="2 3">
    <name type="scientific">Niastella soli</name>
    <dbReference type="NCBI Taxonomy" id="2821487"/>
    <lineage>
        <taxon>Bacteria</taxon>
        <taxon>Pseudomonadati</taxon>
        <taxon>Bacteroidota</taxon>
        <taxon>Chitinophagia</taxon>
        <taxon>Chitinophagales</taxon>
        <taxon>Chitinophagaceae</taxon>
        <taxon>Niastella</taxon>
    </lineage>
</organism>
<accession>A0ABS3YWY1</accession>
<feature type="transmembrane region" description="Helical" evidence="1">
    <location>
        <begin position="194"/>
        <end position="212"/>
    </location>
</feature>
<comment type="caution">
    <text evidence="2">The sequence shown here is derived from an EMBL/GenBank/DDBJ whole genome shotgun (WGS) entry which is preliminary data.</text>
</comment>
<dbReference type="RefSeq" id="WP_209140485.1">
    <property type="nucleotide sequence ID" value="NZ_JAGHKO010000004.1"/>
</dbReference>
<keyword evidence="3" id="KW-1185">Reference proteome</keyword>
<protein>
    <submittedName>
        <fullName evidence="2">DUF2306 domain-containing protein</fullName>
    </submittedName>
</protein>
<feature type="transmembrane region" description="Helical" evidence="1">
    <location>
        <begin position="125"/>
        <end position="146"/>
    </location>
</feature>
<dbReference type="Proteomes" id="UP000677244">
    <property type="component" value="Unassembled WGS sequence"/>
</dbReference>
<feature type="transmembrane region" description="Helical" evidence="1">
    <location>
        <begin position="20"/>
        <end position="40"/>
    </location>
</feature>
<keyword evidence="1" id="KW-0812">Transmembrane</keyword>
<evidence type="ECO:0000313" key="3">
    <source>
        <dbReference type="Proteomes" id="UP000677244"/>
    </source>
</evidence>